<dbReference type="InterPro" id="IPR036864">
    <property type="entry name" value="Zn2-C6_fun-type_DNA-bd_sf"/>
</dbReference>
<proteinExistence type="predicted"/>
<dbReference type="PROSITE" id="PS50048">
    <property type="entry name" value="ZN2_CY6_FUNGAL_2"/>
    <property type="match status" value="1"/>
</dbReference>
<dbReference type="PANTHER" id="PTHR31001">
    <property type="entry name" value="UNCHARACTERIZED TRANSCRIPTIONAL REGULATORY PROTEIN"/>
    <property type="match status" value="1"/>
</dbReference>
<dbReference type="InterPro" id="IPR050613">
    <property type="entry name" value="Sec_Metabolite_Reg"/>
</dbReference>
<dbReference type="GO" id="GO:0005634">
    <property type="term" value="C:nucleus"/>
    <property type="evidence" value="ECO:0007669"/>
    <property type="project" value="UniProtKB-SubCell"/>
</dbReference>
<comment type="caution">
    <text evidence="5">The sequence shown here is derived from an EMBL/GenBank/DDBJ whole genome shotgun (WGS) entry which is preliminary data.</text>
</comment>
<dbReference type="InterPro" id="IPR007219">
    <property type="entry name" value="XnlR_reg_dom"/>
</dbReference>
<dbReference type="SUPFAM" id="SSF57701">
    <property type="entry name" value="Zn2/Cys6 DNA-binding domain"/>
    <property type="match status" value="1"/>
</dbReference>
<feature type="domain" description="Zn(2)-C6 fungal-type" evidence="4">
    <location>
        <begin position="16"/>
        <end position="47"/>
    </location>
</feature>
<reference evidence="5 6" key="1">
    <citation type="submission" date="2023-08" db="EMBL/GenBank/DDBJ databases">
        <title>Black Yeasts Isolated from many extreme environments.</title>
        <authorList>
            <person name="Coleine C."/>
            <person name="Stajich J.E."/>
            <person name="Selbmann L."/>
        </authorList>
    </citation>
    <scope>NUCLEOTIDE SEQUENCE [LARGE SCALE GENOMIC DNA]</scope>
    <source>
        <strain evidence="5 6">CCFEE 5935</strain>
    </source>
</reference>
<comment type="subcellular location">
    <subcellularLocation>
        <location evidence="1">Nucleus</location>
    </subcellularLocation>
</comment>
<protein>
    <recommendedName>
        <fullName evidence="4">Zn(2)-C6 fungal-type domain-containing protein</fullName>
    </recommendedName>
</protein>
<organism evidence="5 6">
    <name type="scientific">Saxophila tyrrhenica</name>
    <dbReference type="NCBI Taxonomy" id="1690608"/>
    <lineage>
        <taxon>Eukaryota</taxon>
        <taxon>Fungi</taxon>
        <taxon>Dikarya</taxon>
        <taxon>Ascomycota</taxon>
        <taxon>Pezizomycotina</taxon>
        <taxon>Dothideomycetes</taxon>
        <taxon>Dothideomycetidae</taxon>
        <taxon>Mycosphaerellales</taxon>
        <taxon>Extremaceae</taxon>
        <taxon>Saxophila</taxon>
    </lineage>
</organism>
<evidence type="ECO:0000313" key="5">
    <source>
        <dbReference type="EMBL" id="KAK5175228.1"/>
    </source>
</evidence>
<dbReference type="GO" id="GO:0000981">
    <property type="term" value="F:DNA-binding transcription factor activity, RNA polymerase II-specific"/>
    <property type="evidence" value="ECO:0007669"/>
    <property type="project" value="InterPro"/>
</dbReference>
<dbReference type="PANTHER" id="PTHR31001:SF49">
    <property type="entry name" value="ZN(II)2CYS6 TRANSCRIPTION FACTOR (EUROFUNG)"/>
    <property type="match status" value="1"/>
</dbReference>
<dbReference type="Gene3D" id="4.10.240.10">
    <property type="entry name" value="Zn(2)-C6 fungal-type DNA-binding domain"/>
    <property type="match status" value="1"/>
</dbReference>
<keyword evidence="3" id="KW-0539">Nucleus</keyword>
<dbReference type="GO" id="GO:0008270">
    <property type="term" value="F:zinc ion binding"/>
    <property type="evidence" value="ECO:0007669"/>
    <property type="project" value="InterPro"/>
</dbReference>
<dbReference type="CDD" id="cd12148">
    <property type="entry name" value="fungal_TF_MHR"/>
    <property type="match status" value="1"/>
</dbReference>
<dbReference type="Proteomes" id="UP001337655">
    <property type="component" value="Unassembled WGS sequence"/>
</dbReference>
<dbReference type="GeneID" id="89921716"/>
<dbReference type="PROSITE" id="PS00463">
    <property type="entry name" value="ZN2_CY6_FUNGAL_1"/>
    <property type="match status" value="1"/>
</dbReference>
<evidence type="ECO:0000256" key="1">
    <source>
        <dbReference type="ARBA" id="ARBA00004123"/>
    </source>
</evidence>
<dbReference type="GO" id="GO:0006351">
    <property type="term" value="P:DNA-templated transcription"/>
    <property type="evidence" value="ECO:0007669"/>
    <property type="project" value="InterPro"/>
</dbReference>
<evidence type="ECO:0000313" key="6">
    <source>
        <dbReference type="Proteomes" id="UP001337655"/>
    </source>
</evidence>
<evidence type="ECO:0000259" key="4">
    <source>
        <dbReference type="PROSITE" id="PS50048"/>
    </source>
</evidence>
<dbReference type="SMART" id="SM00906">
    <property type="entry name" value="Fungal_trans"/>
    <property type="match status" value="1"/>
</dbReference>
<evidence type="ECO:0000256" key="2">
    <source>
        <dbReference type="ARBA" id="ARBA00022723"/>
    </source>
</evidence>
<dbReference type="EMBL" id="JAVRRT010000001">
    <property type="protein sequence ID" value="KAK5175228.1"/>
    <property type="molecule type" value="Genomic_DNA"/>
</dbReference>
<sequence>MAQSNKRITRNRQSLACAECRRRKLKCDRNHPCESCVRRGDGTPCVYQHHANGSGGERERGQRSFTEARLQHLEQLVLGLAEGRTSNGTGSSFVNSETVAESGSSCTPSSRDLSYLGSTHWSAMLDGIEQLREAIHANEDAHIESHDLINGYDIMFGAVPTLTYQQVLAQYLPPRAEVDRHIAVYFRSKAMRAPFLHASQFSRLYNEFWEAPHAASPLWVSILFSICHVSDNLIVSKAQPETSANNHFAQAAAHCLVAGRYNQPKRFAIEALLLYIQAELLTSLEVANDISTLLALSVRLATKAGYHKDPENFRCSPFEKEMRRRTWSLAMQLDLLISFQCGTPSAVQYPTWNTLPPTNLMDSDFDEESTVLPPARSDSTDTDILFYISKHKLMAVFEKILRHALGPLDNEGNVVQALDSELRDTYNALPDMLRPRSMADSILDPPANIVTRLCVFAICAKSLCVLHRPYAVKGRPASVKTCYEASSELIGHFCDAYATFQPGQQNESELWFMGSITWYDFLTATMVLCLVLCITSENLVGVQIDREESMALLRRVHACVQKGTRSKDTRRVIRLLEYVFARFGNDATGPHQSTASNGVDGKSYATTLGIPGLSSGFPSAAPFLDMPGSHEGVASSDGAWQFDDVQDRAFDDPSWTFLEEFLQLPDDDFSLAQ</sequence>
<dbReference type="Pfam" id="PF04082">
    <property type="entry name" value="Fungal_trans"/>
    <property type="match status" value="1"/>
</dbReference>
<accession>A0AAV9PS88</accession>
<dbReference type="GO" id="GO:0003677">
    <property type="term" value="F:DNA binding"/>
    <property type="evidence" value="ECO:0007669"/>
    <property type="project" value="InterPro"/>
</dbReference>
<name>A0AAV9PS88_9PEZI</name>
<keyword evidence="2" id="KW-0479">Metal-binding</keyword>
<dbReference type="InterPro" id="IPR001138">
    <property type="entry name" value="Zn2Cys6_DnaBD"/>
</dbReference>
<evidence type="ECO:0000256" key="3">
    <source>
        <dbReference type="ARBA" id="ARBA00023242"/>
    </source>
</evidence>
<keyword evidence="6" id="KW-1185">Reference proteome</keyword>
<dbReference type="RefSeq" id="XP_064663866.1">
    <property type="nucleotide sequence ID" value="XM_064797632.1"/>
</dbReference>
<gene>
    <name evidence="5" type="ORF">LTR77_000365</name>
</gene>
<dbReference type="CDD" id="cd00067">
    <property type="entry name" value="GAL4"/>
    <property type="match status" value="1"/>
</dbReference>
<dbReference type="Pfam" id="PF00172">
    <property type="entry name" value="Zn_clus"/>
    <property type="match status" value="1"/>
</dbReference>
<dbReference type="AlphaFoldDB" id="A0AAV9PS88"/>
<dbReference type="SMART" id="SM00066">
    <property type="entry name" value="GAL4"/>
    <property type="match status" value="1"/>
</dbReference>